<keyword evidence="5" id="KW-0012">Acyltransferase</keyword>
<gene>
    <name evidence="5" type="ORF">D3226_09195</name>
</gene>
<dbReference type="GO" id="GO:0016746">
    <property type="term" value="F:acyltransferase activity"/>
    <property type="evidence" value="ECO:0007669"/>
    <property type="project" value="UniProtKB-KW"/>
</dbReference>
<keyword evidence="2" id="KW-1133">Transmembrane helix</keyword>
<feature type="domain" description="SGNH" evidence="4">
    <location>
        <begin position="488"/>
        <end position="719"/>
    </location>
</feature>
<feature type="transmembrane region" description="Helical" evidence="2">
    <location>
        <begin position="200"/>
        <end position="217"/>
    </location>
</feature>
<evidence type="ECO:0000313" key="5">
    <source>
        <dbReference type="EMBL" id="MBL3690133.1"/>
    </source>
</evidence>
<feature type="transmembrane region" description="Helical" evidence="2">
    <location>
        <begin position="92"/>
        <end position="111"/>
    </location>
</feature>
<keyword evidence="6" id="KW-1185">Reference proteome</keyword>
<dbReference type="InterPro" id="IPR002656">
    <property type="entry name" value="Acyl_transf_3_dom"/>
</dbReference>
<dbReference type="InterPro" id="IPR043968">
    <property type="entry name" value="SGNH"/>
</dbReference>
<dbReference type="PANTHER" id="PTHR23028:SF53">
    <property type="entry name" value="ACYL_TRANSF_3 DOMAIN-CONTAINING PROTEIN"/>
    <property type="match status" value="1"/>
</dbReference>
<dbReference type="RefSeq" id="WP_202382253.1">
    <property type="nucleotide sequence ID" value="NZ_BAAAMA010000001.1"/>
</dbReference>
<feature type="transmembrane region" description="Helical" evidence="2">
    <location>
        <begin position="333"/>
        <end position="350"/>
    </location>
</feature>
<feature type="transmembrane region" description="Helical" evidence="2">
    <location>
        <begin position="163"/>
        <end position="180"/>
    </location>
</feature>
<dbReference type="Pfam" id="PF19040">
    <property type="entry name" value="SGNH"/>
    <property type="match status" value="1"/>
</dbReference>
<feature type="transmembrane region" description="Helical" evidence="2">
    <location>
        <begin position="267"/>
        <end position="287"/>
    </location>
</feature>
<dbReference type="Proteomes" id="UP001646141">
    <property type="component" value="Unassembled WGS sequence"/>
</dbReference>
<name>A0ABS1SPN6_9MICO</name>
<comment type="caution">
    <text evidence="5">The sequence shown here is derived from an EMBL/GenBank/DDBJ whole genome shotgun (WGS) entry which is preliminary data.</text>
</comment>
<keyword evidence="2" id="KW-0812">Transmembrane</keyword>
<evidence type="ECO:0000313" key="6">
    <source>
        <dbReference type="Proteomes" id="UP001646141"/>
    </source>
</evidence>
<feature type="transmembrane region" description="Helical" evidence="2">
    <location>
        <begin position="49"/>
        <end position="71"/>
    </location>
</feature>
<evidence type="ECO:0000259" key="3">
    <source>
        <dbReference type="Pfam" id="PF01757"/>
    </source>
</evidence>
<dbReference type="InterPro" id="IPR050879">
    <property type="entry name" value="Acyltransferase_3"/>
</dbReference>
<feature type="region of interest" description="Disordered" evidence="1">
    <location>
        <begin position="1"/>
        <end position="20"/>
    </location>
</feature>
<sequence length="742" mass="79391">MASSALQRDPQPARTKRPKRPIRTDIQALRAIAVGLVILNHLWPERLPGGYVGVDVFFVISGFLISSHLISQLMRTGRIAFADFYARRARRLLPAALLVSLAALAGALLWLPAERWPRIASETFAATAYVENWFLAASAVDYSAQSNAATTVQHYWSLSVEEQFYLLWPLLLLGLVYLLLRRRSQLTAPPAAPAFPRWGLLAAVSLIGAVSFAFAVWLTEAERSLAYFHTGTRVWEFMAGAAVALAAPALSRWLSSGGTGVTLFRGAAHWLGIGMIGISALAFTATTPFPGPWAALPVTGTLLIIATGDAAPRWSPLFLLRWRPVQWTGDLSYSLYLWHWPLIVLAPAVLSRDLRLRDRLIILALTVVLAALTKYFVEDPGRTRLFRGARPRRTLWATAASIVAIALLAGGVHVAAQQIAAQTAREAAQFESGGCFGAAALTPGADCGDPFGVAQVPPRGDDNTPWFSPAECVLAEQQILADGKPSLVECDFAAPGASADAPLVWLVGDSHAEHWKAAVYDVARGNGWRVNASMQGGCPIVDVPRVAFKGTPDSNGAKAEACRSWSAELTERIRASDPDLILVSTFTAQETIDDGSGRPQDAQYAAAAERLFSEWRAAGASVVAIRDVPYAETRLGPDCVERALDTPAACTAPSAEVLPPDAFAAAAAASPDAGVTAIDLTDRFCREGTCHGVIGGVPVFYDSDHISRSYARSLAPALAAALEGQVGWALRPPLAEAPATER</sequence>
<dbReference type="EMBL" id="QYAD01000003">
    <property type="protein sequence ID" value="MBL3690133.1"/>
    <property type="molecule type" value="Genomic_DNA"/>
</dbReference>
<feature type="domain" description="Acyltransferase 3" evidence="3">
    <location>
        <begin position="25"/>
        <end position="372"/>
    </location>
</feature>
<evidence type="ECO:0000256" key="1">
    <source>
        <dbReference type="SAM" id="MobiDB-lite"/>
    </source>
</evidence>
<evidence type="ECO:0000259" key="4">
    <source>
        <dbReference type="Pfam" id="PF19040"/>
    </source>
</evidence>
<feature type="transmembrane region" description="Helical" evidence="2">
    <location>
        <begin position="394"/>
        <end position="416"/>
    </location>
</feature>
<reference evidence="5 6" key="1">
    <citation type="submission" date="2018-09" db="EMBL/GenBank/DDBJ databases">
        <title>Comparative genomics of Leucobacter spp.</title>
        <authorList>
            <person name="Reis A.C."/>
            <person name="Kolvenbach B.A."/>
            <person name="Corvini P.F.X."/>
            <person name="Nunes O.C."/>
        </authorList>
    </citation>
    <scope>NUCLEOTIDE SEQUENCE [LARGE SCALE GENOMIC DNA]</scope>
    <source>
        <strain evidence="5 6">L-1</strain>
    </source>
</reference>
<feature type="transmembrane region" description="Helical" evidence="2">
    <location>
        <begin position="356"/>
        <end position="373"/>
    </location>
</feature>
<dbReference type="PANTHER" id="PTHR23028">
    <property type="entry name" value="ACETYLTRANSFERASE"/>
    <property type="match status" value="1"/>
</dbReference>
<feature type="transmembrane region" description="Helical" evidence="2">
    <location>
        <begin position="26"/>
        <end position="43"/>
    </location>
</feature>
<keyword evidence="5" id="KW-0808">Transferase</keyword>
<protein>
    <submittedName>
        <fullName evidence="5">Acyltransferase</fullName>
    </submittedName>
</protein>
<dbReference type="Pfam" id="PF01757">
    <property type="entry name" value="Acyl_transf_3"/>
    <property type="match status" value="1"/>
</dbReference>
<feature type="transmembrane region" description="Helical" evidence="2">
    <location>
        <begin position="237"/>
        <end position="255"/>
    </location>
</feature>
<feature type="transmembrane region" description="Helical" evidence="2">
    <location>
        <begin position="293"/>
        <end position="312"/>
    </location>
</feature>
<keyword evidence="2" id="KW-0472">Membrane</keyword>
<accession>A0ABS1SPN6</accession>
<proteinExistence type="predicted"/>
<organism evidence="5 6">
    <name type="scientific">Leucobacter chromiireducens subsp. chromiireducens</name>
    <dbReference type="NCBI Taxonomy" id="660067"/>
    <lineage>
        <taxon>Bacteria</taxon>
        <taxon>Bacillati</taxon>
        <taxon>Actinomycetota</taxon>
        <taxon>Actinomycetes</taxon>
        <taxon>Micrococcales</taxon>
        <taxon>Microbacteriaceae</taxon>
        <taxon>Leucobacter</taxon>
    </lineage>
</organism>
<evidence type="ECO:0000256" key="2">
    <source>
        <dbReference type="SAM" id="Phobius"/>
    </source>
</evidence>